<dbReference type="CDD" id="cd05387">
    <property type="entry name" value="BY-kinase"/>
    <property type="match status" value="1"/>
</dbReference>
<protein>
    <recommendedName>
        <fullName evidence="2">non-specific protein-tyrosine kinase</fullName>
        <ecNumber evidence="2">2.7.10.2</ecNumber>
    </recommendedName>
</protein>
<evidence type="ECO:0000256" key="4">
    <source>
        <dbReference type="ARBA" id="ARBA00022741"/>
    </source>
</evidence>
<evidence type="ECO:0000256" key="1">
    <source>
        <dbReference type="ARBA" id="ARBA00007316"/>
    </source>
</evidence>
<evidence type="ECO:0000256" key="7">
    <source>
        <dbReference type="ARBA" id="ARBA00023137"/>
    </source>
</evidence>
<organism evidence="11 12">
    <name type="scientific">Persicobacter diffluens</name>
    <dbReference type="NCBI Taxonomy" id="981"/>
    <lineage>
        <taxon>Bacteria</taxon>
        <taxon>Pseudomonadati</taxon>
        <taxon>Bacteroidota</taxon>
        <taxon>Cytophagia</taxon>
        <taxon>Cytophagales</taxon>
        <taxon>Persicobacteraceae</taxon>
        <taxon>Persicobacter</taxon>
    </lineage>
</organism>
<dbReference type="GO" id="GO:0005886">
    <property type="term" value="C:plasma membrane"/>
    <property type="evidence" value="ECO:0007669"/>
    <property type="project" value="TreeGrafter"/>
</dbReference>
<evidence type="ECO:0000256" key="9">
    <source>
        <dbReference type="SAM" id="Phobius"/>
    </source>
</evidence>
<dbReference type="InterPro" id="IPR005702">
    <property type="entry name" value="Wzc-like_C"/>
</dbReference>
<keyword evidence="5 11" id="KW-0418">Kinase</keyword>
<feature type="transmembrane region" description="Helical" evidence="9">
    <location>
        <begin position="21"/>
        <end position="42"/>
    </location>
</feature>
<dbReference type="PANTHER" id="PTHR32309:SF13">
    <property type="entry name" value="FERRIC ENTEROBACTIN TRANSPORT PROTEIN FEPE"/>
    <property type="match status" value="1"/>
</dbReference>
<evidence type="ECO:0000256" key="2">
    <source>
        <dbReference type="ARBA" id="ARBA00011903"/>
    </source>
</evidence>
<dbReference type="InterPro" id="IPR027417">
    <property type="entry name" value="P-loop_NTPase"/>
</dbReference>
<name>A0AAN4VXG8_9BACT</name>
<keyword evidence="7" id="KW-0829">Tyrosine-protein kinase</keyword>
<dbReference type="Gene3D" id="3.40.50.300">
    <property type="entry name" value="P-loop containing nucleotide triphosphate hydrolases"/>
    <property type="match status" value="1"/>
</dbReference>
<dbReference type="InterPro" id="IPR025669">
    <property type="entry name" value="AAA_dom"/>
</dbReference>
<dbReference type="RefSeq" id="WP_338237045.1">
    <property type="nucleotide sequence ID" value="NZ_BQKE01000001.1"/>
</dbReference>
<evidence type="ECO:0000313" key="11">
    <source>
        <dbReference type="EMBL" id="GJM61508.1"/>
    </source>
</evidence>
<sequence>MTEQSQELQDILRLINKLKRNWYVGAGLVVIGLLCAFIYLRYASKIYVVNSQIVSKRWEQQGGNNSFLPIPNELNKLLWKDVDIRKEIALITHEDNLKATIQRMNIQTAYYAQGNIKQTEVYPNQLYQVVLHPENNPEIGPYGLLFQIDFTKQGLFTLQLEDPLKQWAKLLDQKSYAFGEWVRLGEFQFKIEGPSVNLAMTELPENLAFCINGLDWLSDVYKERLQINWVEEGSSLLGVSIQGQNPYKEMIFLSTFFEVIEESSIQKKNASLNQVLSFVDQQLFNLSDSLNRFDEAINQFALENWEYLQGDTSYLASLKDVEYSRMQLEMRNRYIDYLEAYLIEKRAEDVFAPNALGLDIPLLQELVMQYVELKLEQKAFKVKANEMNPLVNKVARQVERIELSILENIANMRREYAYQGGELDKERKKLLAGLGDQHTSAKLMSKMDRMYKLNEDISTMLLQKKMEIAIMRAGATSDYEVMVRPKINPIPVAPKKKMILLVAMVLALGAFVAFYYLQLLLETKVNVKEDVERISGLGLLGTVFKGEEKLPVVEKPSGIVAEAIRQVRGSMMLLPQGKNAQTILISSVMPGEGKTFMAANLAWANALAGKKTILIGADMRKPTLQRYFDLDQNQAGLSNFLSGHSKSQEEVVLKVHENLSVLPSGVIPPNPSELLMSERMTGLLEVLKQTYEVVVIDTAPLHIVSDALPLLEQVDVKLLVARQNYTPKSALKAIAERKSDLYSQSTYIIFNDVNPKGADANYSYNYSLKYGGKYYSEEV</sequence>
<evidence type="ECO:0000256" key="6">
    <source>
        <dbReference type="ARBA" id="ARBA00022840"/>
    </source>
</evidence>
<comment type="similarity">
    <text evidence="1">Belongs to the CpsD/CapB family.</text>
</comment>
<keyword evidence="9" id="KW-0472">Membrane</keyword>
<keyword evidence="6" id="KW-0067">ATP-binding</keyword>
<dbReference type="EMBL" id="BQKE01000001">
    <property type="protein sequence ID" value="GJM61508.1"/>
    <property type="molecule type" value="Genomic_DNA"/>
</dbReference>
<evidence type="ECO:0000259" key="10">
    <source>
        <dbReference type="Pfam" id="PF13614"/>
    </source>
</evidence>
<evidence type="ECO:0000256" key="8">
    <source>
        <dbReference type="ARBA" id="ARBA00051245"/>
    </source>
</evidence>
<feature type="domain" description="AAA" evidence="10">
    <location>
        <begin position="581"/>
        <end position="701"/>
    </location>
</feature>
<dbReference type="NCBIfam" id="TIGR01007">
    <property type="entry name" value="eps_fam"/>
    <property type="match status" value="1"/>
</dbReference>
<evidence type="ECO:0000313" key="12">
    <source>
        <dbReference type="Proteomes" id="UP001310022"/>
    </source>
</evidence>
<comment type="caution">
    <text evidence="11">The sequence shown here is derived from an EMBL/GenBank/DDBJ whole genome shotgun (WGS) entry which is preliminary data.</text>
</comment>
<evidence type="ECO:0000256" key="3">
    <source>
        <dbReference type="ARBA" id="ARBA00022679"/>
    </source>
</evidence>
<dbReference type="EC" id="2.7.10.2" evidence="2"/>
<keyword evidence="3" id="KW-0808">Transferase</keyword>
<keyword evidence="9" id="KW-1133">Transmembrane helix</keyword>
<dbReference type="AlphaFoldDB" id="A0AAN4VXG8"/>
<feature type="transmembrane region" description="Helical" evidence="9">
    <location>
        <begin position="498"/>
        <end position="517"/>
    </location>
</feature>
<accession>A0AAN4VXG8</accession>
<dbReference type="Proteomes" id="UP001310022">
    <property type="component" value="Unassembled WGS sequence"/>
</dbReference>
<gene>
    <name evidence="11" type="ORF">PEDI_20600</name>
</gene>
<dbReference type="Pfam" id="PF13614">
    <property type="entry name" value="AAA_31"/>
    <property type="match status" value="1"/>
</dbReference>
<comment type="catalytic activity">
    <reaction evidence="8">
        <text>L-tyrosyl-[protein] + ATP = O-phospho-L-tyrosyl-[protein] + ADP + H(+)</text>
        <dbReference type="Rhea" id="RHEA:10596"/>
        <dbReference type="Rhea" id="RHEA-COMP:10136"/>
        <dbReference type="Rhea" id="RHEA-COMP:20101"/>
        <dbReference type="ChEBI" id="CHEBI:15378"/>
        <dbReference type="ChEBI" id="CHEBI:30616"/>
        <dbReference type="ChEBI" id="CHEBI:46858"/>
        <dbReference type="ChEBI" id="CHEBI:61978"/>
        <dbReference type="ChEBI" id="CHEBI:456216"/>
        <dbReference type="EC" id="2.7.10.2"/>
    </reaction>
</comment>
<dbReference type="InterPro" id="IPR050445">
    <property type="entry name" value="Bact_polysacc_biosynth/exp"/>
</dbReference>
<dbReference type="SUPFAM" id="SSF52540">
    <property type="entry name" value="P-loop containing nucleoside triphosphate hydrolases"/>
    <property type="match status" value="1"/>
</dbReference>
<reference evidence="11 12" key="1">
    <citation type="submission" date="2021-12" db="EMBL/GenBank/DDBJ databases">
        <title>Genome sequencing of bacteria with rrn-lacking chromosome and rrn-plasmid.</title>
        <authorList>
            <person name="Anda M."/>
            <person name="Iwasaki W."/>
        </authorList>
    </citation>
    <scope>NUCLEOTIDE SEQUENCE [LARGE SCALE GENOMIC DNA]</scope>
    <source>
        <strain evidence="11 12">NBRC 15940</strain>
    </source>
</reference>
<dbReference type="GO" id="GO:0005524">
    <property type="term" value="F:ATP binding"/>
    <property type="evidence" value="ECO:0007669"/>
    <property type="project" value="UniProtKB-KW"/>
</dbReference>
<evidence type="ECO:0000256" key="5">
    <source>
        <dbReference type="ARBA" id="ARBA00022777"/>
    </source>
</evidence>
<dbReference type="PANTHER" id="PTHR32309">
    <property type="entry name" value="TYROSINE-PROTEIN KINASE"/>
    <property type="match status" value="1"/>
</dbReference>
<keyword evidence="12" id="KW-1185">Reference proteome</keyword>
<dbReference type="GO" id="GO:0004715">
    <property type="term" value="F:non-membrane spanning protein tyrosine kinase activity"/>
    <property type="evidence" value="ECO:0007669"/>
    <property type="project" value="UniProtKB-EC"/>
</dbReference>
<proteinExistence type="inferred from homology"/>
<keyword evidence="4" id="KW-0547">Nucleotide-binding</keyword>
<keyword evidence="9" id="KW-0812">Transmembrane</keyword>